<reference evidence="2" key="1">
    <citation type="journal article" date="2013" name="BMC Genomics">
        <title>Unscrambling butterfly oogenesis.</title>
        <authorList>
            <person name="Carter J.M."/>
            <person name="Baker S.C."/>
            <person name="Pink R."/>
            <person name="Carter D.R."/>
            <person name="Collins A."/>
            <person name="Tomlin J."/>
            <person name="Gibbs M."/>
            <person name="Breuker C.J."/>
        </authorList>
    </citation>
    <scope>NUCLEOTIDE SEQUENCE</scope>
    <source>
        <tissue evidence="2">Ovary</tissue>
    </source>
</reference>
<evidence type="ECO:0000313" key="2">
    <source>
        <dbReference type="EMBL" id="JAA90342.1"/>
    </source>
</evidence>
<organism evidence="2">
    <name type="scientific">Pararge aegeria</name>
    <name type="common">speckled wood butterfly</name>
    <dbReference type="NCBI Taxonomy" id="116150"/>
    <lineage>
        <taxon>Eukaryota</taxon>
        <taxon>Metazoa</taxon>
        <taxon>Ecdysozoa</taxon>
        <taxon>Arthropoda</taxon>
        <taxon>Hexapoda</taxon>
        <taxon>Insecta</taxon>
        <taxon>Pterygota</taxon>
        <taxon>Neoptera</taxon>
        <taxon>Endopterygota</taxon>
        <taxon>Lepidoptera</taxon>
        <taxon>Glossata</taxon>
        <taxon>Ditrysia</taxon>
        <taxon>Papilionoidea</taxon>
        <taxon>Nymphalidae</taxon>
        <taxon>Satyrinae</taxon>
        <taxon>Satyrini</taxon>
        <taxon>Parargina</taxon>
        <taxon>Pararge</taxon>
    </lineage>
</organism>
<dbReference type="EMBL" id="GAIX01002218">
    <property type="protein sequence ID" value="JAA90342.1"/>
    <property type="molecule type" value="Transcribed_RNA"/>
</dbReference>
<protein>
    <recommendedName>
        <fullName evidence="3">U1-type domain-containing protein</fullName>
    </recommendedName>
</protein>
<sequence length="179" mass="19347">MGKKHNKNMTQMLSGTNVLTDTNITGNPSMSNIKPVKIEPPYVTAVSKSNPDTAVPEEPATTADPAVPTINSITDPTVSYAKKVKENIKPKNVSKHNSLVSTNVEGRNNTGQSKVANLVLAEISGIKPEMLALLKPMANPRSAFCKICEVEVPYNSLNVSTHMTGIKHRNQAMLRKSDP</sequence>
<proteinExistence type="predicted"/>
<name>S4PZ37_9NEOP</name>
<accession>S4PZ37</accession>
<evidence type="ECO:0000256" key="1">
    <source>
        <dbReference type="SAM" id="MobiDB-lite"/>
    </source>
</evidence>
<feature type="region of interest" description="Disordered" evidence="1">
    <location>
        <begin position="47"/>
        <end position="70"/>
    </location>
</feature>
<dbReference type="AlphaFoldDB" id="S4PZ37"/>
<reference evidence="2" key="2">
    <citation type="submission" date="2013-05" db="EMBL/GenBank/DDBJ databases">
        <authorList>
            <person name="Carter J.-M."/>
            <person name="Baker S.C."/>
            <person name="Pink R."/>
            <person name="Carter D.R.F."/>
            <person name="Collins A."/>
            <person name="Tomlin J."/>
            <person name="Gibbs M."/>
            <person name="Breuker C.J."/>
        </authorList>
    </citation>
    <scope>NUCLEOTIDE SEQUENCE</scope>
    <source>
        <tissue evidence="2">Ovary</tissue>
    </source>
</reference>
<evidence type="ECO:0008006" key="3">
    <source>
        <dbReference type="Google" id="ProtNLM"/>
    </source>
</evidence>